<evidence type="ECO:0000313" key="2">
    <source>
        <dbReference type="EMBL" id="SBW10127.1"/>
    </source>
</evidence>
<reference evidence="2" key="1">
    <citation type="submission" date="2016-04" db="EMBL/GenBank/DDBJ databases">
        <authorList>
            <person name="Evans L.H."/>
            <person name="Alamgir A."/>
            <person name="Owens N."/>
            <person name="Weber N.D."/>
            <person name="Virtaneva K."/>
            <person name="Barbian K."/>
            <person name="Babar A."/>
            <person name="Rosenke K."/>
        </authorList>
    </citation>
    <scope>NUCLEOTIDE SEQUENCE</scope>
    <source>
        <strain evidence="2">86</strain>
    </source>
</reference>
<dbReference type="EMBL" id="FLUN01000001">
    <property type="protein sequence ID" value="SBW10127.1"/>
    <property type="molecule type" value="Genomic_DNA"/>
</dbReference>
<dbReference type="Pfam" id="PF13443">
    <property type="entry name" value="HTH_26"/>
    <property type="match status" value="1"/>
</dbReference>
<name>A0A212KEQ5_9FIRM</name>
<organism evidence="2">
    <name type="scientific">uncultured Eubacteriales bacterium</name>
    <dbReference type="NCBI Taxonomy" id="172733"/>
    <lineage>
        <taxon>Bacteria</taxon>
        <taxon>Bacillati</taxon>
        <taxon>Bacillota</taxon>
        <taxon>Clostridia</taxon>
        <taxon>Eubacteriales</taxon>
        <taxon>environmental samples</taxon>
    </lineage>
</organism>
<proteinExistence type="predicted"/>
<dbReference type="PROSITE" id="PS50943">
    <property type="entry name" value="HTH_CROC1"/>
    <property type="match status" value="1"/>
</dbReference>
<evidence type="ECO:0000259" key="1">
    <source>
        <dbReference type="PROSITE" id="PS50943"/>
    </source>
</evidence>
<dbReference type="GO" id="GO:0003677">
    <property type="term" value="F:DNA binding"/>
    <property type="evidence" value="ECO:0007669"/>
    <property type="project" value="InterPro"/>
</dbReference>
<dbReference type="AlphaFoldDB" id="A0A212KEQ5"/>
<dbReference type="PANTHER" id="PTHR37301:SF1">
    <property type="entry name" value="DNA-BINDING PROTEIN"/>
    <property type="match status" value="1"/>
</dbReference>
<dbReference type="PANTHER" id="PTHR37301">
    <property type="entry name" value="DNA-BINDING PROTEIN-RELATED"/>
    <property type="match status" value="1"/>
</dbReference>
<sequence length="72" mass="8343">MSFNYNKLWKLLIDKNMRKVDLRDAIGITPATLAKLSKNQNVNMDVLARICKELKCDVGDILEYVEDKKNEN</sequence>
<dbReference type="InterPro" id="IPR010982">
    <property type="entry name" value="Lambda_DNA-bd_dom_sf"/>
</dbReference>
<accession>A0A212KEQ5</accession>
<dbReference type="Gene3D" id="1.10.260.40">
    <property type="entry name" value="lambda repressor-like DNA-binding domains"/>
    <property type="match status" value="1"/>
</dbReference>
<feature type="domain" description="HTH cro/C1-type" evidence="1">
    <location>
        <begin position="24"/>
        <end position="61"/>
    </location>
</feature>
<gene>
    <name evidence="2" type="ORF">KL86CLO1_12846</name>
</gene>
<protein>
    <recommendedName>
        <fullName evidence="1">HTH cro/C1-type domain-containing protein</fullName>
    </recommendedName>
</protein>
<dbReference type="SUPFAM" id="SSF47413">
    <property type="entry name" value="lambda repressor-like DNA-binding domains"/>
    <property type="match status" value="1"/>
</dbReference>
<dbReference type="InterPro" id="IPR001387">
    <property type="entry name" value="Cro/C1-type_HTH"/>
</dbReference>